<dbReference type="STRING" id="1658174.A0A1J9RE79"/>
<dbReference type="Proteomes" id="UP000242791">
    <property type="component" value="Unassembled WGS sequence"/>
</dbReference>
<dbReference type="VEuPathDB" id="FungiDB:ACJ73_01717"/>
<keyword evidence="2" id="KW-1185">Reference proteome</keyword>
<name>A0A1J9RE79_9EURO</name>
<protein>
    <submittedName>
        <fullName evidence="1">Uncharacterized protein</fullName>
    </submittedName>
</protein>
<dbReference type="OrthoDB" id="4187842at2759"/>
<evidence type="ECO:0000313" key="1">
    <source>
        <dbReference type="EMBL" id="OJD26887.1"/>
    </source>
</evidence>
<proteinExistence type="predicted"/>
<sequence length="156" mass="17984">MLAERDTQIDAEEDSCSQPSAWREVYNLMRCLGPPCRLGPHCWQDPEGKKHYKLKTPHLRSLVKYVEKGGALQTHEDMPNMIREQLYGEEHQRLERHHRETDSLAPTAGHGDGINILGPRDIAVKKYTKWQESNVMGEITQGRFSKGMRCGTRKWS</sequence>
<gene>
    <name evidence="1" type="ORF">ACJ73_01717</name>
</gene>
<comment type="caution">
    <text evidence="1">The sequence shown here is derived from an EMBL/GenBank/DDBJ whole genome shotgun (WGS) entry which is preliminary data.</text>
</comment>
<dbReference type="AlphaFoldDB" id="A0A1J9RE79"/>
<evidence type="ECO:0000313" key="2">
    <source>
        <dbReference type="Proteomes" id="UP000242791"/>
    </source>
</evidence>
<accession>A0A1J9RE79</accession>
<reference evidence="1 2" key="1">
    <citation type="submission" date="2015-08" db="EMBL/GenBank/DDBJ databases">
        <title>Emmonsia species relationships and genome sequence.</title>
        <authorList>
            <person name="Cuomo C.A."/>
            <person name="Schwartz I.S."/>
            <person name="Kenyon C."/>
            <person name="De Hoog G.S."/>
            <person name="Govender N.P."/>
            <person name="Botha A."/>
            <person name="Moreno L."/>
            <person name="De Vries M."/>
            <person name="Munoz J.F."/>
            <person name="Stielow J.B."/>
        </authorList>
    </citation>
    <scope>NUCLEOTIDE SEQUENCE [LARGE SCALE GENOMIC DNA]</scope>
    <source>
        <strain evidence="1 2">EI222</strain>
    </source>
</reference>
<organism evidence="1 2">
    <name type="scientific">Blastomyces percursus</name>
    <dbReference type="NCBI Taxonomy" id="1658174"/>
    <lineage>
        <taxon>Eukaryota</taxon>
        <taxon>Fungi</taxon>
        <taxon>Dikarya</taxon>
        <taxon>Ascomycota</taxon>
        <taxon>Pezizomycotina</taxon>
        <taxon>Eurotiomycetes</taxon>
        <taxon>Eurotiomycetidae</taxon>
        <taxon>Onygenales</taxon>
        <taxon>Ajellomycetaceae</taxon>
        <taxon>Blastomyces</taxon>
    </lineage>
</organism>
<dbReference type="EMBL" id="LGTZ01000163">
    <property type="protein sequence ID" value="OJD26887.1"/>
    <property type="molecule type" value="Genomic_DNA"/>
</dbReference>